<sequence>MPIAETSAAAIAASAGHLLWPEPQWVLDAVARGWEWARVQWRRAASQAGAWFDERKADAAVALFPRIFRLTLDRFAGKPFRLTLWQEVIVRLLVGWKIPVEIVDDEQSAPHTEQVRLFRRLLLWVPRKNGKSEFLAALALLFFILDGVVGGEGYAFARDEKQGKIVFDKMKAMLAMSPALADKGQAFKKSIWIPKIRAMFELLSGKPEGKHGRSPTVIVGDEMHEWHTAELANTLRQGTGARLEPIELYASTSGLKTNQTGWALWEESNAILDGRIDDPTSLVVIFAVDQEADWRDESIWSLANPSLGISPTMQFLRREAALAADNPRAEAHFRCYHLNQWIDAVTRWLNLKKWDACTADKTGWQAYAVKEGEDFGEKMRAAGLAGRRCYGAFDISSTDDITALVWAFPPDSDNPKWKLVCRFWVPEESIKRRVKNDRVSYDRWQKLCAITPTPGDYVDQDYVKRAVLEGLEAFDVAAIGYDSWNATKLYTDLVKDGAPEDLFLKMRQGHQTLGEPTKFFESLVSFGKLDHGGNPVMRWMAGNTAVRFDENLNFVPTKKRSAEKIDGIVAAIMACGLAISAEEPVDLDEYLRGGVMAA</sequence>
<dbReference type="RefSeq" id="WP_081295999.1">
    <property type="nucleotide sequence ID" value="NZ_CP033507.1"/>
</dbReference>
<dbReference type="EMBL" id="QZXA01000009">
    <property type="protein sequence ID" value="RJT31096.1"/>
    <property type="molecule type" value="Genomic_DNA"/>
</dbReference>
<protein>
    <submittedName>
        <fullName evidence="1">Terminase large subunit</fullName>
    </submittedName>
</protein>
<organism evidence="1 2">
    <name type="scientific">Mesorhizobium jarvisii</name>
    <dbReference type="NCBI Taxonomy" id="1777867"/>
    <lineage>
        <taxon>Bacteria</taxon>
        <taxon>Pseudomonadati</taxon>
        <taxon>Pseudomonadota</taxon>
        <taxon>Alphaproteobacteria</taxon>
        <taxon>Hyphomicrobiales</taxon>
        <taxon>Phyllobacteriaceae</taxon>
        <taxon>Mesorhizobium</taxon>
    </lineage>
</organism>
<keyword evidence="2" id="KW-1185">Reference proteome</keyword>
<dbReference type="PANTHER" id="PTHR41287:SF1">
    <property type="entry name" value="PROTEIN YMFN"/>
    <property type="match status" value="1"/>
</dbReference>
<dbReference type="Gene3D" id="3.40.50.300">
    <property type="entry name" value="P-loop containing nucleotide triphosphate hydrolases"/>
    <property type="match status" value="1"/>
</dbReference>
<gene>
    <name evidence="1" type="ORF">D3242_22820</name>
</gene>
<proteinExistence type="predicted"/>
<evidence type="ECO:0000313" key="1">
    <source>
        <dbReference type="EMBL" id="RJT31096.1"/>
    </source>
</evidence>
<evidence type="ECO:0000313" key="2">
    <source>
        <dbReference type="Proteomes" id="UP000275530"/>
    </source>
</evidence>
<accession>A0A6M7TMK1</accession>
<dbReference type="Proteomes" id="UP000275530">
    <property type="component" value="Unassembled WGS sequence"/>
</dbReference>
<dbReference type="Pfam" id="PF20441">
    <property type="entry name" value="TerL_nuclease"/>
    <property type="match status" value="1"/>
</dbReference>
<dbReference type="InterPro" id="IPR046462">
    <property type="entry name" value="TerL_nuclease"/>
</dbReference>
<comment type="caution">
    <text evidence="1">The sequence shown here is derived from an EMBL/GenBank/DDBJ whole genome shotgun (WGS) entry which is preliminary data.</text>
</comment>
<dbReference type="InterPro" id="IPR046461">
    <property type="entry name" value="TerL_ATPase"/>
</dbReference>
<dbReference type="InterPro" id="IPR027417">
    <property type="entry name" value="P-loop_NTPase"/>
</dbReference>
<dbReference type="Pfam" id="PF03354">
    <property type="entry name" value="TerL_ATPase"/>
    <property type="match status" value="1"/>
</dbReference>
<dbReference type="PANTHER" id="PTHR41287">
    <property type="match status" value="1"/>
</dbReference>
<dbReference type="InterPro" id="IPR005021">
    <property type="entry name" value="Terminase_largesu-like"/>
</dbReference>
<dbReference type="GO" id="GO:0004519">
    <property type="term" value="F:endonuclease activity"/>
    <property type="evidence" value="ECO:0007669"/>
    <property type="project" value="InterPro"/>
</dbReference>
<dbReference type="AlphaFoldDB" id="A0A6M7TMK1"/>
<reference evidence="1 2" key="1">
    <citation type="submission" date="2018-09" db="EMBL/GenBank/DDBJ databases">
        <title>Mesorhizobium carmichaelinearum sp. nov. isolated from Carmichaelinea spp. root nodules in New Zealand.</title>
        <authorList>
            <person name="De Meyer S.E."/>
        </authorList>
    </citation>
    <scope>NUCLEOTIDE SEQUENCE [LARGE SCALE GENOMIC DNA]</scope>
    <source>
        <strain evidence="1 2">LMG 28313</strain>
    </source>
</reference>
<name>A0A6M7TMK1_9HYPH</name>